<name>A0A0E9U3M0_ANGAN</name>
<dbReference type="AlphaFoldDB" id="A0A0E9U3M0"/>
<sequence length="31" mass="3781">MLVRQNHLMERTCCCHPLVAWFARPSYTRIF</sequence>
<proteinExistence type="predicted"/>
<reference evidence="1" key="1">
    <citation type="submission" date="2014-11" db="EMBL/GenBank/DDBJ databases">
        <authorList>
            <person name="Amaro Gonzalez C."/>
        </authorList>
    </citation>
    <scope>NUCLEOTIDE SEQUENCE</scope>
</reference>
<evidence type="ECO:0000313" key="1">
    <source>
        <dbReference type="EMBL" id="JAH60396.1"/>
    </source>
</evidence>
<dbReference type="EMBL" id="GBXM01048181">
    <property type="protein sequence ID" value="JAH60396.1"/>
    <property type="molecule type" value="Transcribed_RNA"/>
</dbReference>
<organism evidence="1">
    <name type="scientific">Anguilla anguilla</name>
    <name type="common">European freshwater eel</name>
    <name type="synonym">Muraena anguilla</name>
    <dbReference type="NCBI Taxonomy" id="7936"/>
    <lineage>
        <taxon>Eukaryota</taxon>
        <taxon>Metazoa</taxon>
        <taxon>Chordata</taxon>
        <taxon>Craniata</taxon>
        <taxon>Vertebrata</taxon>
        <taxon>Euteleostomi</taxon>
        <taxon>Actinopterygii</taxon>
        <taxon>Neopterygii</taxon>
        <taxon>Teleostei</taxon>
        <taxon>Anguilliformes</taxon>
        <taxon>Anguillidae</taxon>
        <taxon>Anguilla</taxon>
    </lineage>
</organism>
<reference evidence="1" key="2">
    <citation type="journal article" date="2015" name="Fish Shellfish Immunol.">
        <title>Early steps in the European eel (Anguilla anguilla)-Vibrio vulnificus interaction in the gills: Role of the RtxA13 toxin.</title>
        <authorList>
            <person name="Callol A."/>
            <person name="Pajuelo D."/>
            <person name="Ebbesson L."/>
            <person name="Teles M."/>
            <person name="MacKenzie S."/>
            <person name="Amaro C."/>
        </authorList>
    </citation>
    <scope>NUCLEOTIDE SEQUENCE</scope>
</reference>
<accession>A0A0E9U3M0</accession>
<protein>
    <submittedName>
        <fullName evidence="1">Uncharacterized protein</fullName>
    </submittedName>
</protein>